<accession>A0A397SJ96</accession>
<comment type="caution">
    <text evidence="2">The sequence shown here is derived from an EMBL/GenBank/DDBJ whole genome shotgun (WGS) entry which is preliminary data.</text>
</comment>
<evidence type="ECO:0000256" key="1">
    <source>
        <dbReference type="SAM" id="MobiDB-lite"/>
    </source>
</evidence>
<dbReference type="AlphaFoldDB" id="A0A397SJ96"/>
<name>A0A397SJ96_9GLOM</name>
<sequence>MGLRERISEVEFRINTLVTYIENFELSIFHLEKAAGFSDKPIHRALSQAEKDAATNDYNNEWGITQLHSSEFHSDASLRDEDVTMSSISNNAASQSSSSAIDPAIPTSSSVTPSAIPVSNLINVSDTELLANPFASLVAMVCQMLNPVVDSLKSIKAQQDVIEK</sequence>
<feature type="region of interest" description="Disordered" evidence="1">
    <location>
        <begin position="88"/>
        <end position="110"/>
    </location>
</feature>
<dbReference type="Proteomes" id="UP000265703">
    <property type="component" value="Unassembled WGS sequence"/>
</dbReference>
<protein>
    <submittedName>
        <fullName evidence="2">Uncharacterized protein</fullName>
    </submittedName>
</protein>
<keyword evidence="3" id="KW-1185">Reference proteome</keyword>
<evidence type="ECO:0000313" key="3">
    <source>
        <dbReference type="Proteomes" id="UP000265703"/>
    </source>
</evidence>
<organism evidence="2 3">
    <name type="scientific">Glomus cerebriforme</name>
    <dbReference type="NCBI Taxonomy" id="658196"/>
    <lineage>
        <taxon>Eukaryota</taxon>
        <taxon>Fungi</taxon>
        <taxon>Fungi incertae sedis</taxon>
        <taxon>Mucoromycota</taxon>
        <taxon>Glomeromycotina</taxon>
        <taxon>Glomeromycetes</taxon>
        <taxon>Glomerales</taxon>
        <taxon>Glomeraceae</taxon>
        <taxon>Glomus</taxon>
    </lineage>
</organism>
<gene>
    <name evidence="2" type="ORF">C1645_743676</name>
</gene>
<evidence type="ECO:0000313" key="2">
    <source>
        <dbReference type="EMBL" id="RIA82584.1"/>
    </source>
</evidence>
<dbReference type="EMBL" id="QKYT01000651">
    <property type="protein sequence ID" value="RIA82584.1"/>
    <property type="molecule type" value="Genomic_DNA"/>
</dbReference>
<reference evidence="2 3" key="1">
    <citation type="submission" date="2018-06" db="EMBL/GenBank/DDBJ databases">
        <title>Comparative genomics reveals the genomic features of Rhizophagus irregularis, R. cerebriforme, R. diaphanum and Gigaspora rosea, and their symbiotic lifestyle signature.</title>
        <authorList>
            <person name="Morin E."/>
            <person name="San Clemente H."/>
            <person name="Chen E.C.H."/>
            <person name="De La Providencia I."/>
            <person name="Hainaut M."/>
            <person name="Kuo A."/>
            <person name="Kohler A."/>
            <person name="Murat C."/>
            <person name="Tang N."/>
            <person name="Roy S."/>
            <person name="Loubradou J."/>
            <person name="Henrissat B."/>
            <person name="Grigoriev I.V."/>
            <person name="Corradi N."/>
            <person name="Roux C."/>
            <person name="Martin F.M."/>
        </authorList>
    </citation>
    <scope>NUCLEOTIDE SEQUENCE [LARGE SCALE GENOMIC DNA]</scope>
    <source>
        <strain evidence="2 3">DAOM 227022</strain>
    </source>
</reference>
<proteinExistence type="predicted"/>